<comment type="subunit">
    <text evidence="1">Component of the TIM23 complex.</text>
</comment>
<dbReference type="GeneID" id="8104486"/>
<comment type="subcellular location">
    <subcellularLocation>
        <location evidence="1">Mitochondrion inner membrane</location>
        <topology evidence="1">Single-pass membrane protein</topology>
    </subcellularLocation>
</comment>
<gene>
    <name evidence="4" type="ORF">TSTA_005020</name>
</gene>
<keyword evidence="1" id="KW-0653">Protein transport</keyword>
<dbReference type="GO" id="GO:0015031">
    <property type="term" value="P:protein transport"/>
    <property type="evidence" value="ECO:0007669"/>
    <property type="project" value="UniProtKB-KW"/>
</dbReference>
<dbReference type="InterPro" id="IPR023214">
    <property type="entry name" value="HAD_sf"/>
</dbReference>
<sequence length="567" mass="63752">MAQANTNMPSPRFIVEMSTDSPTMPFSQIKSPLKVNGDHTAVAGMRNTNPYNLRSRRLQQGMEQGGWSDGQQMAYASTGVHMDPSGYNNMSNASNPYANSGSVLQNLNNTTNFGWDYTPNTFYQTPAPIMNPQWLQMQFAQQTMKTQQMLGAFGGSAFMNNTRGIHQQIRPMSTAVLPRDSVTKQFGMTPEAPPATFAPDATAETNNNAQSTPSVPIKYVRTERPPVEPPQTPLPSAAYLEQANKEPLDLHFMQPLLIILDLNGTLLYRKRKSFPPKFIRRPALDYFLERLTSRHHVMVWSSSRPETVEAICDEIFSEGQKKKLVAKWARNKLGLNPEQYNAKVQVYKELNKIWADEKIQASFPHKKHRAGKAAYNALRYAPGLDELKEMTGFIAKKWDQSNTVLIDDSTLKAAANPYNILQVPEFTNVPNQDDTTVLKELLLKIRVLAKSNDVSRRLRTLGPEGIQIRREDVLSSASSSSGSESESEKSITKGLNFGIRYDEFRKEERETGEPVVGPGEIFETDNKIVPVALPDVSTKNQFKQRAKSQKARRKTMKKHKKKHASSE</sequence>
<dbReference type="Gene3D" id="3.40.50.1000">
    <property type="entry name" value="HAD superfamily/HAD-like"/>
    <property type="match status" value="1"/>
</dbReference>
<dbReference type="PhylomeDB" id="B8MSM7"/>
<dbReference type="RefSeq" id="XP_002488118.1">
    <property type="nucleotide sequence ID" value="XM_002488073.1"/>
</dbReference>
<evidence type="ECO:0000313" key="5">
    <source>
        <dbReference type="Proteomes" id="UP000001745"/>
    </source>
</evidence>
<dbReference type="InterPro" id="IPR050365">
    <property type="entry name" value="TIM50"/>
</dbReference>
<accession>B8MSM7</accession>
<proteinExistence type="inferred from homology"/>
<comment type="similarity">
    <text evidence="1">Belongs to the TIM50 family.</text>
</comment>
<keyword evidence="1" id="KW-0813">Transport</keyword>
<dbReference type="SMART" id="SM00577">
    <property type="entry name" value="CPDc"/>
    <property type="match status" value="1"/>
</dbReference>
<dbReference type="OrthoDB" id="1711508at2759"/>
<dbReference type="PANTHER" id="PTHR12210">
    <property type="entry name" value="DULLARD PROTEIN PHOSPHATASE"/>
    <property type="match status" value="1"/>
</dbReference>
<dbReference type="EMBL" id="EQ962660">
    <property type="protein sequence ID" value="EED12464.1"/>
    <property type="molecule type" value="Genomic_DNA"/>
</dbReference>
<dbReference type="Proteomes" id="UP000001745">
    <property type="component" value="Unassembled WGS sequence"/>
</dbReference>
<evidence type="ECO:0000256" key="1">
    <source>
        <dbReference type="RuleBase" id="RU365079"/>
    </source>
</evidence>
<feature type="domain" description="FCP1 homology" evidence="3">
    <location>
        <begin position="251"/>
        <end position="448"/>
    </location>
</feature>
<keyword evidence="1" id="KW-0811">Translocation</keyword>
<feature type="region of interest" description="Disordered" evidence="2">
    <location>
        <begin position="472"/>
        <end position="491"/>
    </location>
</feature>
<feature type="compositionally biased region" description="Basic residues" evidence="2">
    <location>
        <begin position="542"/>
        <end position="567"/>
    </location>
</feature>
<feature type="compositionally biased region" description="Low complexity" evidence="2">
    <location>
        <begin position="475"/>
        <end position="484"/>
    </location>
</feature>
<name>B8MSM7_TALSN</name>
<evidence type="ECO:0000259" key="3">
    <source>
        <dbReference type="PROSITE" id="PS50969"/>
    </source>
</evidence>
<dbReference type="STRING" id="441959.B8MSM7"/>
<dbReference type="GO" id="GO:0005744">
    <property type="term" value="C:TIM23 mitochondrial import inner membrane translocase complex"/>
    <property type="evidence" value="ECO:0007669"/>
    <property type="project" value="UniProtKB-UniRule"/>
</dbReference>
<reference evidence="5" key="1">
    <citation type="journal article" date="2015" name="Genome Announc.">
        <title>Genome sequence of the AIDS-associated pathogen Penicillium marneffei (ATCC18224) and its near taxonomic relative Talaromyces stipitatus (ATCC10500).</title>
        <authorList>
            <person name="Nierman W.C."/>
            <person name="Fedorova-Abrams N.D."/>
            <person name="Andrianopoulos A."/>
        </authorList>
    </citation>
    <scope>NUCLEOTIDE SEQUENCE [LARGE SCALE GENOMIC DNA]</scope>
    <source>
        <strain evidence="5">ATCC 10500 / CBS 375.48 / QM 6759 / NRRL 1006</strain>
    </source>
</reference>
<protein>
    <recommendedName>
        <fullName evidence="1">Mitochondrial import inner membrane translocase subunit TIM50</fullName>
    </recommendedName>
</protein>
<dbReference type="SUPFAM" id="SSF56784">
    <property type="entry name" value="HAD-like"/>
    <property type="match status" value="1"/>
</dbReference>
<evidence type="ECO:0000313" key="4">
    <source>
        <dbReference type="EMBL" id="EED12464.1"/>
    </source>
</evidence>
<dbReference type="InterPro" id="IPR036412">
    <property type="entry name" value="HAD-like_sf"/>
</dbReference>
<keyword evidence="1" id="KW-0809">Transit peptide</keyword>
<dbReference type="AlphaFoldDB" id="B8MSM7"/>
<keyword evidence="5" id="KW-1185">Reference proteome</keyword>
<dbReference type="eggNOG" id="KOG1605">
    <property type="taxonomic scope" value="Eukaryota"/>
</dbReference>
<dbReference type="InParanoid" id="B8MSM7"/>
<dbReference type="InterPro" id="IPR004274">
    <property type="entry name" value="FCP1_dom"/>
</dbReference>
<keyword evidence="1" id="KW-0496">Mitochondrion</keyword>
<dbReference type="VEuPathDB" id="FungiDB:TSTA_005020"/>
<comment type="function">
    <text evidence="1">Essential component of the TIM23 complex, a complex that mediates the translocation of transit peptide-containing proteins across the mitochondrial inner membrane.</text>
</comment>
<dbReference type="HOGENOM" id="CLU_434818_0_0_1"/>
<organism evidence="4 5">
    <name type="scientific">Talaromyces stipitatus (strain ATCC 10500 / CBS 375.48 / QM 6759 / NRRL 1006)</name>
    <name type="common">Penicillium stipitatum</name>
    <dbReference type="NCBI Taxonomy" id="441959"/>
    <lineage>
        <taxon>Eukaryota</taxon>
        <taxon>Fungi</taxon>
        <taxon>Dikarya</taxon>
        <taxon>Ascomycota</taxon>
        <taxon>Pezizomycotina</taxon>
        <taxon>Eurotiomycetes</taxon>
        <taxon>Eurotiomycetidae</taxon>
        <taxon>Eurotiales</taxon>
        <taxon>Trichocomaceae</taxon>
        <taxon>Talaromyces</taxon>
        <taxon>Talaromyces sect. Talaromyces</taxon>
    </lineage>
</organism>
<dbReference type="Pfam" id="PF03031">
    <property type="entry name" value="NIF"/>
    <property type="match status" value="1"/>
</dbReference>
<feature type="region of interest" description="Disordered" evidence="2">
    <location>
        <begin position="535"/>
        <end position="567"/>
    </location>
</feature>
<dbReference type="PROSITE" id="PS50969">
    <property type="entry name" value="FCP1"/>
    <property type="match status" value="1"/>
</dbReference>
<evidence type="ECO:0000256" key="2">
    <source>
        <dbReference type="SAM" id="MobiDB-lite"/>
    </source>
</evidence>